<keyword evidence="3" id="KW-1185">Reference proteome</keyword>
<proteinExistence type="predicted"/>
<sequence length="238" mass="27152">MPIPNQIDDDLEDHPENHFLSPIHEYERWADDSDDDDDSDEVEWDAGITDFALFDHDKRRAEAGEEHLASRWDDFVSTQEATLHRAVQRARSNSGPDTTRPPLPFDEMPSLTPDSSPHLRDDLAEEVEPYRQHLSASSRRRSVPNFLTMTVTPASGHAGIFADDEDLPISLYVPRVQRVQRASRKLERPGLRYARTMSGKAHVWRRPGWDMYSVGEDAEAERRAEMDMGETVGCGRRG</sequence>
<organism evidence="2 3">
    <name type="scientific">Oleoguttula mirabilis</name>
    <dbReference type="NCBI Taxonomy" id="1507867"/>
    <lineage>
        <taxon>Eukaryota</taxon>
        <taxon>Fungi</taxon>
        <taxon>Dikarya</taxon>
        <taxon>Ascomycota</taxon>
        <taxon>Pezizomycotina</taxon>
        <taxon>Dothideomycetes</taxon>
        <taxon>Dothideomycetidae</taxon>
        <taxon>Mycosphaerellales</taxon>
        <taxon>Teratosphaeriaceae</taxon>
        <taxon>Oleoguttula</taxon>
    </lineage>
</organism>
<name>A0AAV9JIP8_9PEZI</name>
<accession>A0AAV9JIP8</accession>
<comment type="caution">
    <text evidence="2">The sequence shown here is derived from an EMBL/GenBank/DDBJ whole genome shotgun (WGS) entry which is preliminary data.</text>
</comment>
<feature type="region of interest" description="Disordered" evidence="1">
    <location>
        <begin position="85"/>
        <end position="117"/>
    </location>
</feature>
<gene>
    <name evidence="2" type="ORF">LTR36_003995</name>
</gene>
<dbReference type="Proteomes" id="UP001324427">
    <property type="component" value="Unassembled WGS sequence"/>
</dbReference>
<dbReference type="EMBL" id="JAVFHQ010000023">
    <property type="protein sequence ID" value="KAK4544746.1"/>
    <property type="molecule type" value="Genomic_DNA"/>
</dbReference>
<protein>
    <submittedName>
        <fullName evidence="2">Uncharacterized protein</fullName>
    </submittedName>
</protein>
<reference evidence="2 3" key="1">
    <citation type="submission" date="2021-11" db="EMBL/GenBank/DDBJ databases">
        <title>Black yeast isolated from Biological Soil Crust.</title>
        <authorList>
            <person name="Kurbessoian T."/>
        </authorList>
    </citation>
    <scope>NUCLEOTIDE SEQUENCE [LARGE SCALE GENOMIC DNA]</scope>
    <source>
        <strain evidence="2 3">CCFEE 5522</strain>
    </source>
</reference>
<evidence type="ECO:0000256" key="1">
    <source>
        <dbReference type="SAM" id="MobiDB-lite"/>
    </source>
</evidence>
<evidence type="ECO:0000313" key="3">
    <source>
        <dbReference type="Proteomes" id="UP001324427"/>
    </source>
</evidence>
<dbReference type="AlphaFoldDB" id="A0AAV9JIP8"/>
<evidence type="ECO:0000313" key="2">
    <source>
        <dbReference type="EMBL" id="KAK4544746.1"/>
    </source>
</evidence>